<feature type="transmembrane region" description="Helical" evidence="9">
    <location>
        <begin position="1181"/>
        <end position="1204"/>
    </location>
</feature>
<evidence type="ECO:0000256" key="3">
    <source>
        <dbReference type="ARBA" id="ARBA00022692"/>
    </source>
</evidence>
<reference evidence="12 13" key="1">
    <citation type="submission" date="2024-02" db="EMBL/GenBank/DDBJ databases">
        <authorList>
            <person name="Daric V."/>
            <person name="Darras S."/>
        </authorList>
    </citation>
    <scope>NUCLEOTIDE SEQUENCE [LARGE SCALE GENOMIC DNA]</scope>
</reference>
<dbReference type="Gene3D" id="1.20.1070.10">
    <property type="entry name" value="Rhodopsin 7-helix transmembrane proteins"/>
    <property type="match status" value="2"/>
</dbReference>
<keyword evidence="6 9" id="KW-0472">Membrane</keyword>
<evidence type="ECO:0000256" key="1">
    <source>
        <dbReference type="ARBA" id="ARBA00004370"/>
    </source>
</evidence>
<name>A0ABP0FH83_CLALP</name>
<proteinExistence type="predicted"/>
<feature type="disulfide bond" evidence="8">
    <location>
        <begin position="193"/>
        <end position="208"/>
    </location>
</feature>
<keyword evidence="13" id="KW-1185">Reference proteome</keyword>
<evidence type="ECO:0000259" key="11">
    <source>
        <dbReference type="PROSITE" id="PS50262"/>
    </source>
</evidence>
<keyword evidence="4" id="KW-0677">Repeat</keyword>
<keyword evidence="2" id="KW-0433">Leucine-rich repeat</keyword>
<comment type="caution">
    <text evidence="8">Lacks conserved residue(s) required for the propagation of feature annotation.</text>
</comment>
<dbReference type="InterPro" id="IPR017452">
    <property type="entry name" value="GPCR_Rhodpsn_7TM"/>
</dbReference>
<feature type="disulfide bond" evidence="8">
    <location>
        <begin position="482"/>
        <end position="497"/>
    </location>
</feature>
<keyword evidence="10" id="KW-0732">Signal</keyword>
<feature type="chain" id="PRO_5045629206" description="G-protein coupled receptors family 1 profile domain-containing protein" evidence="10">
    <location>
        <begin position="16"/>
        <end position="1320"/>
    </location>
</feature>
<feature type="transmembrane region" description="Helical" evidence="9">
    <location>
        <begin position="1068"/>
        <end position="1086"/>
    </location>
</feature>
<dbReference type="InterPro" id="IPR036055">
    <property type="entry name" value="LDL_receptor-like_sf"/>
</dbReference>
<sequence length="1320" mass="147109">MELLVLTLLSTFACGQVSVSYLRDCHYYQQNCPPGQFDCRCEDGEESVQTEECIPWSSVCDASRDCSNGADEVDCLCPAGMFQCSTCEQGGLEDCRSVFQCIDENLRCDFLTDCVTSKDEFDGHCIDDRGFDCGDGIFVSRDYLCDGLNDCPNGTDELSCPDCLLPHKPYACECYASNQCEGEGSCFGDMDICDGKADCIDGSDEHDCDSCSSPNSLHCACNQTGSCEGRRCYEEHLQCNGYADCVDGSDEWDCECPPWSPLRCACNQIGNYTCHGYGAKCYEEVEACDDAVECEDDSDETNCNICPEANPNPCACNQRGNQTCTELQCYPDRWKCDGYVNCEDGSDEWNCECPASRPLPCACNQGGKKVCSSYWWQCYTEEELCDGIESCSDESDEWNCDPCPQSRPLNCACNQHINNCHEAPCILETYRCDGYADCEDNSDELDCDLCTSERPNPCACNQMGNNTCLGGGWQCYKEIDKCNSFYDCDDDSDEVNCTCPADSFRCPCFHENFPTCPLSEGCFPTHYVNDGECDCDDCSDEQQIITTHRRKCGSCDVNIFWINDTSACISPWCDVTTCYRVLSLECLDYDCKHYQYLCTSSCSNDTITGDCTVLQCADRSPILGAQEFCNIRPDCADGSDEIIQDVGFKCSPTFSPNQCVLPQWNLYDDVAQCYDNSDLCFDEDGSFHCFRCLDNKLIIASRQACDGRIDCHDASDECLCENANVTTMCPQIFLDSNMLQCSDGINLVTETSSRNQVLSETKSMCAGMDCELPVESPVVTSCLNKNIQIQATRCDGRPECKDFSDECELCPNSPDFCSDDCASFYQLGDRYCDGEIDEAWIYLNRSDCPKGFDERNCPKRFKCPAGSKISIDVLQVCDGRADCNDRSDESNCPSRYKCEARGGFVSIPRTLVLDGQRDCLDGSDEFVPSIFSSPYNLIGNTNLERWYWVIAVVIIVGNAHVFILSVKQLKKKGISREAKSNHILILNLSVSDCLMGVYLFIILGKSVEYAGRYSEIDYEWRTSTICSIAGMISLISSETSCFVILILTTFRIYCVFWPFKAQTSSAKIWIVTVILAWVISILLAILPSNTLSYFSRGFIFISQFSSSDTVTKDFITSFACRLTLITNTTMDGDISDPQERVKSFLDTRFPQFAPLGEIGYYGTTSVCLPTFFAKPSDNFRIYSLVIITCNLVSFLSVCVGYIMIWRKSSNRPARSELAKKQSSNLQRRITMLIVTDMVCWIPICIMTYLSIGGVNLPPGIEIFTAGVLLPINSALNPLIYSPFVERYIKLLGEKLRSLPKVGRNNSGTELSEISRRGIST</sequence>
<dbReference type="PANTHER" id="PTHR24372">
    <property type="entry name" value="GLYCOPROTEIN HORMONE RECEPTOR"/>
    <property type="match status" value="1"/>
</dbReference>
<evidence type="ECO:0000256" key="4">
    <source>
        <dbReference type="ARBA" id="ARBA00022737"/>
    </source>
</evidence>
<evidence type="ECO:0000313" key="12">
    <source>
        <dbReference type="EMBL" id="CAK8679040.1"/>
    </source>
</evidence>
<dbReference type="Pfam" id="PF00057">
    <property type="entry name" value="Ldl_recept_a"/>
    <property type="match status" value="3"/>
</dbReference>
<comment type="subcellular location">
    <subcellularLocation>
        <location evidence="1">Membrane</location>
    </subcellularLocation>
</comment>
<dbReference type="EMBL" id="CAWYQH010000057">
    <property type="protein sequence ID" value="CAK8679040.1"/>
    <property type="molecule type" value="Genomic_DNA"/>
</dbReference>
<keyword evidence="3 9" id="KW-0812">Transmembrane</keyword>
<feature type="disulfide bond" evidence="8">
    <location>
        <begin position="432"/>
        <end position="447"/>
    </location>
</feature>
<feature type="signal peptide" evidence="10">
    <location>
        <begin position="1"/>
        <end position="15"/>
    </location>
</feature>
<feature type="disulfide bond" evidence="8">
    <location>
        <begin position="413"/>
        <end position="425"/>
    </location>
</feature>
<dbReference type="SUPFAM" id="SSF81321">
    <property type="entry name" value="Family A G protein-coupled receptor-like"/>
    <property type="match status" value="1"/>
</dbReference>
<dbReference type="Gene3D" id="4.10.400.10">
    <property type="entry name" value="Low-density Lipoprotein Receptor"/>
    <property type="match status" value="5"/>
</dbReference>
<feature type="disulfide bond" evidence="8">
    <location>
        <begin position="385"/>
        <end position="400"/>
    </location>
</feature>
<evidence type="ECO:0000256" key="2">
    <source>
        <dbReference type="ARBA" id="ARBA00022614"/>
    </source>
</evidence>
<gene>
    <name evidence="12" type="ORF">CVLEPA_LOCUS9304</name>
</gene>
<dbReference type="PRINTS" id="PR00261">
    <property type="entry name" value="LDLRECEPTOR"/>
</dbReference>
<dbReference type="SUPFAM" id="SSF57424">
    <property type="entry name" value="LDL receptor-like module"/>
    <property type="match status" value="6"/>
</dbReference>
<dbReference type="PANTHER" id="PTHR24372:SF77">
    <property type="entry name" value="G-PROTEIN COUPLED RECEPTORS FAMILY 1 PROFILE DOMAIN-CONTAINING PROTEIN"/>
    <property type="match status" value="1"/>
</dbReference>
<keyword evidence="7 8" id="KW-1015">Disulfide bond</keyword>
<feature type="disulfide bond" evidence="8">
    <location>
        <begin position="877"/>
        <end position="892"/>
    </location>
</feature>
<dbReference type="PROSITE" id="PS50262">
    <property type="entry name" value="G_PROTEIN_RECEP_F1_2"/>
    <property type="match status" value="1"/>
</dbReference>
<feature type="disulfide bond" evidence="8">
    <location>
        <begin position="336"/>
        <end position="351"/>
    </location>
</feature>
<feature type="transmembrane region" description="Helical" evidence="9">
    <location>
        <begin position="1229"/>
        <end position="1250"/>
    </location>
</feature>
<feature type="disulfide bond" evidence="8">
    <location>
        <begin position="239"/>
        <end position="254"/>
    </location>
</feature>
<feature type="domain" description="G-protein coupled receptors family 1 profile" evidence="11">
    <location>
        <begin position="957"/>
        <end position="1280"/>
    </location>
</feature>
<dbReference type="Gene3D" id="4.10.1220.10">
    <property type="entry name" value="EGF-type module"/>
    <property type="match status" value="1"/>
</dbReference>
<keyword evidence="5 9" id="KW-1133">Transmembrane helix</keyword>
<evidence type="ECO:0000256" key="9">
    <source>
        <dbReference type="SAM" id="Phobius"/>
    </source>
</evidence>
<feature type="transmembrane region" description="Helical" evidence="9">
    <location>
        <begin position="984"/>
        <end position="1002"/>
    </location>
</feature>
<evidence type="ECO:0000256" key="7">
    <source>
        <dbReference type="ARBA" id="ARBA00023157"/>
    </source>
</evidence>
<dbReference type="CDD" id="cd00112">
    <property type="entry name" value="LDLa"/>
    <property type="match status" value="5"/>
</dbReference>
<dbReference type="Pfam" id="PF00001">
    <property type="entry name" value="7tm_1"/>
    <property type="match status" value="1"/>
</dbReference>
<dbReference type="PROSITE" id="PS50068">
    <property type="entry name" value="LDLRA_2"/>
    <property type="match status" value="13"/>
</dbReference>
<feature type="transmembrane region" description="Helical" evidence="9">
    <location>
        <begin position="946"/>
        <end position="964"/>
    </location>
</feature>
<evidence type="ECO:0000256" key="5">
    <source>
        <dbReference type="ARBA" id="ARBA00022989"/>
    </source>
</evidence>
<evidence type="ECO:0000256" key="8">
    <source>
        <dbReference type="PROSITE-ProRule" id="PRU00124"/>
    </source>
</evidence>
<feature type="disulfide bond" evidence="8">
    <location>
        <begin position="145"/>
        <end position="160"/>
    </location>
</feature>
<dbReference type="SMART" id="SM00192">
    <property type="entry name" value="LDLa"/>
    <property type="match status" value="15"/>
</dbReference>
<protein>
    <recommendedName>
        <fullName evidence="11">G-protein coupled receptors family 1 profile domain-containing protein</fullName>
    </recommendedName>
</protein>
<evidence type="ECO:0000256" key="6">
    <source>
        <dbReference type="ARBA" id="ARBA00023136"/>
    </source>
</evidence>
<dbReference type="Proteomes" id="UP001642483">
    <property type="component" value="Unassembled WGS sequence"/>
</dbReference>
<feature type="disulfide bond" evidence="8">
    <location>
        <begin position="288"/>
        <end position="303"/>
    </location>
</feature>
<feature type="transmembrane region" description="Helical" evidence="9">
    <location>
        <begin position="1022"/>
        <end position="1047"/>
    </location>
</feature>
<dbReference type="InterPro" id="IPR002172">
    <property type="entry name" value="LDrepeatLR_classA_rpt"/>
</dbReference>
<organism evidence="12 13">
    <name type="scientific">Clavelina lepadiformis</name>
    <name type="common">Light-bulb sea squirt</name>
    <name type="synonym">Ascidia lepadiformis</name>
    <dbReference type="NCBI Taxonomy" id="159417"/>
    <lineage>
        <taxon>Eukaryota</taxon>
        <taxon>Metazoa</taxon>
        <taxon>Chordata</taxon>
        <taxon>Tunicata</taxon>
        <taxon>Ascidiacea</taxon>
        <taxon>Aplousobranchia</taxon>
        <taxon>Clavelinidae</taxon>
        <taxon>Clavelina</taxon>
    </lineage>
</organism>
<accession>A0ABP0FH83</accession>
<comment type="caution">
    <text evidence="12">The sequence shown here is derived from an EMBL/GenBank/DDBJ whole genome shotgun (WGS) entry which is preliminary data.</text>
</comment>
<feature type="disulfide bond" evidence="8">
    <location>
        <begin position="324"/>
        <end position="342"/>
    </location>
</feature>
<feature type="disulfide bond" evidence="8">
    <location>
        <begin position="420"/>
        <end position="438"/>
    </location>
</feature>
<feature type="transmembrane region" description="Helical" evidence="9">
    <location>
        <begin position="1262"/>
        <end position="1280"/>
    </location>
</feature>
<evidence type="ECO:0000313" key="13">
    <source>
        <dbReference type="Proteomes" id="UP001642483"/>
    </source>
</evidence>
<feature type="disulfide bond" evidence="8">
    <location>
        <begin position="60"/>
        <end position="75"/>
    </location>
</feature>
<feature type="disulfide bond" evidence="8">
    <location>
        <begin position="705"/>
        <end position="720"/>
    </location>
</feature>
<feature type="disulfide bond" evidence="8">
    <location>
        <begin position="133"/>
        <end position="151"/>
    </location>
</feature>
<evidence type="ECO:0000256" key="10">
    <source>
        <dbReference type="SAM" id="SignalP"/>
    </source>
</evidence>
<dbReference type="InterPro" id="IPR000276">
    <property type="entry name" value="GPCR_Rhodpsn"/>
</dbReference>